<organism evidence="1 2">
    <name type="scientific">Mytilus galloprovincialis</name>
    <name type="common">Mediterranean mussel</name>
    <dbReference type="NCBI Taxonomy" id="29158"/>
    <lineage>
        <taxon>Eukaryota</taxon>
        <taxon>Metazoa</taxon>
        <taxon>Spiralia</taxon>
        <taxon>Lophotrochozoa</taxon>
        <taxon>Mollusca</taxon>
        <taxon>Bivalvia</taxon>
        <taxon>Autobranchia</taxon>
        <taxon>Pteriomorphia</taxon>
        <taxon>Mytilida</taxon>
        <taxon>Mytiloidea</taxon>
        <taxon>Mytilidae</taxon>
        <taxon>Mytilinae</taxon>
        <taxon>Mytilus</taxon>
    </lineage>
</organism>
<gene>
    <name evidence="1" type="ORF">MGAL_10B073548</name>
</gene>
<dbReference type="EMBL" id="UYJE01004724">
    <property type="protein sequence ID" value="VDI30807.1"/>
    <property type="molecule type" value="Genomic_DNA"/>
</dbReference>
<dbReference type="AlphaFoldDB" id="A0A8B6EAE5"/>
<dbReference type="Proteomes" id="UP000596742">
    <property type="component" value="Unassembled WGS sequence"/>
</dbReference>
<reference evidence="1" key="1">
    <citation type="submission" date="2018-11" db="EMBL/GenBank/DDBJ databases">
        <authorList>
            <person name="Alioto T."/>
            <person name="Alioto T."/>
        </authorList>
    </citation>
    <scope>NUCLEOTIDE SEQUENCE</scope>
</reference>
<evidence type="ECO:0000313" key="1">
    <source>
        <dbReference type="EMBL" id="VDI30807.1"/>
    </source>
</evidence>
<protein>
    <submittedName>
        <fullName evidence="1">Uncharacterized protein</fullName>
    </submittedName>
</protein>
<name>A0A8B6EAE5_MYTGA</name>
<dbReference type="EMBL" id="UYJE01004724">
    <property type="protein sequence ID" value="VDI30808.1"/>
    <property type="molecule type" value="Genomic_DNA"/>
</dbReference>
<proteinExistence type="predicted"/>
<accession>A0A8B6EAE5</accession>
<comment type="caution">
    <text evidence="1">The sequence shown here is derived from an EMBL/GenBank/DDBJ whole genome shotgun (WGS) entry which is preliminary data.</text>
</comment>
<evidence type="ECO:0000313" key="2">
    <source>
        <dbReference type="Proteomes" id="UP000596742"/>
    </source>
</evidence>
<keyword evidence="2" id="KW-1185">Reference proteome</keyword>
<sequence length="75" mass="8345">MFMGVMRSIWRSMKYQEFQGNVQQQGGALVVGPGNELLYSHVDKNSTSHTPINKLLEVAGVLPVSFPKDPRVQSL</sequence>
<dbReference type="OrthoDB" id="40334at2759"/>